<dbReference type="EMBL" id="LAVV01011852">
    <property type="protein sequence ID" value="KNZ47304.1"/>
    <property type="molecule type" value="Genomic_DNA"/>
</dbReference>
<comment type="caution">
    <text evidence="1">The sequence shown here is derived from an EMBL/GenBank/DDBJ whole genome shotgun (WGS) entry which is preliminary data.</text>
</comment>
<evidence type="ECO:0000313" key="1">
    <source>
        <dbReference type="EMBL" id="KNZ47304.1"/>
    </source>
</evidence>
<dbReference type="VEuPathDB" id="FungiDB:VP01_651g1"/>
<reference evidence="1 2" key="1">
    <citation type="submission" date="2015-08" db="EMBL/GenBank/DDBJ databases">
        <title>Next Generation Sequencing and Analysis of the Genome of Puccinia sorghi L Schw, the Causal Agent of Maize Common Rust.</title>
        <authorList>
            <person name="Rochi L."/>
            <person name="Burguener G."/>
            <person name="Darino M."/>
            <person name="Turjanski A."/>
            <person name="Kreff E."/>
            <person name="Dieguez M.J."/>
            <person name="Sacco F."/>
        </authorList>
    </citation>
    <scope>NUCLEOTIDE SEQUENCE [LARGE SCALE GENOMIC DNA]</scope>
    <source>
        <strain evidence="1 2">RO10H11247</strain>
    </source>
</reference>
<dbReference type="STRING" id="27349.A0A0L6UFH8"/>
<proteinExistence type="predicted"/>
<dbReference type="Proteomes" id="UP000037035">
    <property type="component" value="Unassembled WGS sequence"/>
</dbReference>
<name>A0A0L6UFH8_9BASI</name>
<dbReference type="AlphaFoldDB" id="A0A0L6UFH8"/>
<evidence type="ECO:0000313" key="2">
    <source>
        <dbReference type="Proteomes" id="UP000037035"/>
    </source>
</evidence>
<organism evidence="1 2">
    <name type="scientific">Puccinia sorghi</name>
    <dbReference type="NCBI Taxonomy" id="27349"/>
    <lineage>
        <taxon>Eukaryota</taxon>
        <taxon>Fungi</taxon>
        <taxon>Dikarya</taxon>
        <taxon>Basidiomycota</taxon>
        <taxon>Pucciniomycotina</taxon>
        <taxon>Pucciniomycetes</taxon>
        <taxon>Pucciniales</taxon>
        <taxon>Pucciniaceae</taxon>
        <taxon>Puccinia</taxon>
    </lineage>
</organism>
<dbReference type="OrthoDB" id="2506894at2759"/>
<protein>
    <submittedName>
        <fullName evidence="1">Uncharacterized protein</fullName>
    </submittedName>
</protein>
<accession>A0A0L6UFH8</accession>
<sequence length="249" mass="28833">MNPFNGPVEDWLTTSKKSKISNASYAQNFKVLNWNHQNGKNQSKNALHFANISLHLKIKQPLISKGLKDEANIPYRDFFVLQTTGRFTTGLVRLRPLRHSFIKIYVCHGTFQSSNLEHKIPPNTNLAFTQTHEEESTFHLKSKLTTPMFLQKRGHGSQTGTLCSTIRTRRYCFCWIISVVIQFQMVVYPTSKLNSFHKTSMGCWDYQVLQFILLQEGNLANNYTLFRGECGHEQGLVKHFYTDNQKLLR</sequence>
<keyword evidence="2" id="KW-1185">Reference proteome</keyword>
<gene>
    <name evidence="1" type="ORF">VP01_651g1</name>
</gene>